<feature type="domain" description="Ubiquitin-like" evidence="2">
    <location>
        <begin position="36"/>
        <end position="112"/>
    </location>
</feature>
<gene>
    <name evidence="3" type="ORF">RchiOBHm_Chr4g0414731</name>
</gene>
<dbReference type="Pfam" id="PF11976">
    <property type="entry name" value="Rad60-SLD"/>
    <property type="match status" value="1"/>
</dbReference>
<dbReference type="OrthoDB" id="442921at2759"/>
<dbReference type="AlphaFoldDB" id="A0A2P6QWD7"/>
<dbReference type="Proteomes" id="UP000238479">
    <property type="component" value="Chromosome 4"/>
</dbReference>
<sequence>MAGNAPQGSSSEPESGVTSQAGQEKKPNINNNTEFVNLQIYYEQDGSETKFRVRRNTKLQKLLVQFCTHRSLDMKALAFLFEGTELKLEQTPQELQMEDGDVIDVMIHASGGSRMV</sequence>
<dbReference type="Gramene" id="PRQ38508">
    <property type="protein sequence ID" value="PRQ38508"/>
    <property type="gene ID" value="RchiOBHm_Chr4g0414731"/>
</dbReference>
<comment type="caution">
    <text evidence="3">The sequence shown here is derived from an EMBL/GenBank/DDBJ whole genome shotgun (WGS) entry which is preliminary data.</text>
</comment>
<dbReference type="SUPFAM" id="SSF54236">
    <property type="entry name" value="Ubiquitin-like"/>
    <property type="match status" value="1"/>
</dbReference>
<proteinExistence type="predicted"/>
<evidence type="ECO:0000313" key="4">
    <source>
        <dbReference type="Proteomes" id="UP000238479"/>
    </source>
</evidence>
<accession>A0A2P6QWD7</accession>
<evidence type="ECO:0000313" key="3">
    <source>
        <dbReference type="EMBL" id="PRQ38508.1"/>
    </source>
</evidence>
<keyword evidence="4" id="KW-1185">Reference proteome</keyword>
<dbReference type="PANTHER" id="PTHR10562">
    <property type="entry name" value="SMALL UBIQUITIN-RELATED MODIFIER"/>
    <property type="match status" value="1"/>
</dbReference>
<dbReference type="STRING" id="74649.A0A2P6QWD7"/>
<evidence type="ECO:0000259" key="2">
    <source>
        <dbReference type="PROSITE" id="PS50053"/>
    </source>
</evidence>
<dbReference type="OMA" id="WSVRANI"/>
<evidence type="ECO:0000256" key="1">
    <source>
        <dbReference type="SAM" id="MobiDB-lite"/>
    </source>
</evidence>
<dbReference type="InterPro" id="IPR022617">
    <property type="entry name" value="Rad60/SUMO-like_dom"/>
</dbReference>
<dbReference type="InterPro" id="IPR029071">
    <property type="entry name" value="Ubiquitin-like_domsf"/>
</dbReference>
<dbReference type="EMBL" id="PDCK01000042">
    <property type="protein sequence ID" value="PRQ38508.1"/>
    <property type="molecule type" value="Genomic_DNA"/>
</dbReference>
<protein>
    <submittedName>
        <fullName evidence="3">Putative Rad60/SUMO-like domain-containing protein</fullName>
    </submittedName>
</protein>
<dbReference type="Gene3D" id="3.10.20.90">
    <property type="entry name" value="Phosphatidylinositol 3-kinase Catalytic Subunit, Chain A, domain 1"/>
    <property type="match status" value="1"/>
</dbReference>
<dbReference type="PROSITE" id="PS50053">
    <property type="entry name" value="UBIQUITIN_2"/>
    <property type="match status" value="1"/>
</dbReference>
<dbReference type="InterPro" id="IPR000626">
    <property type="entry name" value="Ubiquitin-like_dom"/>
</dbReference>
<organism evidence="3 4">
    <name type="scientific">Rosa chinensis</name>
    <name type="common">China rose</name>
    <dbReference type="NCBI Taxonomy" id="74649"/>
    <lineage>
        <taxon>Eukaryota</taxon>
        <taxon>Viridiplantae</taxon>
        <taxon>Streptophyta</taxon>
        <taxon>Embryophyta</taxon>
        <taxon>Tracheophyta</taxon>
        <taxon>Spermatophyta</taxon>
        <taxon>Magnoliopsida</taxon>
        <taxon>eudicotyledons</taxon>
        <taxon>Gunneridae</taxon>
        <taxon>Pentapetalae</taxon>
        <taxon>rosids</taxon>
        <taxon>fabids</taxon>
        <taxon>Rosales</taxon>
        <taxon>Rosaceae</taxon>
        <taxon>Rosoideae</taxon>
        <taxon>Rosoideae incertae sedis</taxon>
        <taxon>Rosa</taxon>
    </lineage>
</organism>
<reference evidence="3 4" key="1">
    <citation type="journal article" date="2018" name="Nat. Genet.">
        <title>The Rosa genome provides new insights in the design of modern roses.</title>
        <authorList>
            <person name="Bendahmane M."/>
        </authorList>
    </citation>
    <scope>NUCLEOTIDE SEQUENCE [LARGE SCALE GENOMIC DNA]</scope>
    <source>
        <strain evidence="4">cv. Old Blush</strain>
    </source>
</reference>
<feature type="region of interest" description="Disordered" evidence="1">
    <location>
        <begin position="1"/>
        <end position="30"/>
    </location>
</feature>
<name>A0A2P6QWD7_ROSCH</name>